<keyword evidence="1" id="KW-1133">Transmembrane helix</keyword>
<reference evidence="2 3" key="1">
    <citation type="submission" date="2024-09" db="EMBL/GenBank/DDBJ databases">
        <authorList>
            <person name="Sun Q."/>
            <person name="Mori K."/>
        </authorList>
    </citation>
    <scope>NUCLEOTIDE SEQUENCE [LARGE SCALE GENOMIC DNA]</scope>
    <source>
        <strain evidence="2 3">NCAIM B.02529</strain>
    </source>
</reference>
<feature type="transmembrane region" description="Helical" evidence="1">
    <location>
        <begin position="7"/>
        <end position="26"/>
    </location>
</feature>
<name>A0ABV6LT65_9BACI</name>
<comment type="caution">
    <text evidence="2">The sequence shown here is derived from an EMBL/GenBank/DDBJ whole genome shotgun (WGS) entry which is preliminary data.</text>
</comment>
<evidence type="ECO:0000313" key="2">
    <source>
        <dbReference type="EMBL" id="MFC0525600.1"/>
    </source>
</evidence>
<evidence type="ECO:0000256" key="1">
    <source>
        <dbReference type="SAM" id="Phobius"/>
    </source>
</evidence>
<protein>
    <submittedName>
        <fullName evidence="2">Uncharacterized protein</fullName>
    </submittedName>
</protein>
<keyword evidence="3" id="KW-1185">Reference proteome</keyword>
<dbReference type="Proteomes" id="UP001589836">
    <property type="component" value="Unassembled WGS sequence"/>
</dbReference>
<accession>A0ABV6LT65</accession>
<feature type="transmembrane region" description="Helical" evidence="1">
    <location>
        <begin position="32"/>
        <end position="51"/>
    </location>
</feature>
<dbReference type="RefSeq" id="WP_377351041.1">
    <property type="nucleotide sequence ID" value="NZ_JBHLTP010000013.1"/>
</dbReference>
<keyword evidence="1" id="KW-0472">Membrane</keyword>
<proteinExistence type="predicted"/>
<evidence type="ECO:0000313" key="3">
    <source>
        <dbReference type="Proteomes" id="UP001589836"/>
    </source>
</evidence>
<sequence>MILYNPKLFIILAPIYLIYMFLLVLFLPMNRFAMIIIIAAPVIFWTPFDLYRLYEKRQDSRENSQ</sequence>
<dbReference type="EMBL" id="JBHLTP010000013">
    <property type="protein sequence ID" value="MFC0525600.1"/>
    <property type="molecule type" value="Genomic_DNA"/>
</dbReference>
<organism evidence="2 3">
    <name type="scientific">Pontibacillus salicampi</name>
    <dbReference type="NCBI Taxonomy" id="1449801"/>
    <lineage>
        <taxon>Bacteria</taxon>
        <taxon>Bacillati</taxon>
        <taxon>Bacillota</taxon>
        <taxon>Bacilli</taxon>
        <taxon>Bacillales</taxon>
        <taxon>Bacillaceae</taxon>
        <taxon>Pontibacillus</taxon>
    </lineage>
</organism>
<keyword evidence="1" id="KW-0812">Transmembrane</keyword>
<gene>
    <name evidence="2" type="ORF">ACFFGV_18615</name>
</gene>